<evidence type="ECO:0000256" key="7">
    <source>
        <dbReference type="ARBA" id="ARBA00022741"/>
    </source>
</evidence>
<evidence type="ECO:0000256" key="6">
    <source>
        <dbReference type="ARBA" id="ARBA00022679"/>
    </source>
</evidence>
<evidence type="ECO:0000256" key="12">
    <source>
        <dbReference type="SAM" id="Phobius"/>
    </source>
</evidence>
<dbReference type="InterPro" id="IPR050398">
    <property type="entry name" value="HssS/ArlS-like"/>
</dbReference>
<feature type="transmembrane region" description="Helical" evidence="12">
    <location>
        <begin position="129"/>
        <end position="147"/>
    </location>
</feature>
<keyword evidence="15" id="KW-1185">Reference proteome</keyword>
<dbReference type="PANTHER" id="PTHR45528">
    <property type="entry name" value="SENSOR HISTIDINE KINASE CPXA"/>
    <property type="match status" value="1"/>
</dbReference>
<feature type="transmembrane region" description="Helical" evidence="12">
    <location>
        <begin position="107"/>
        <end position="123"/>
    </location>
</feature>
<evidence type="ECO:0000256" key="3">
    <source>
        <dbReference type="ARBA" id="ARBA00012438"/>
    </source>
</evidence>
<evidence type="ECO:0000256" key="11">
    <source>
        <dbReference type="ARBA" id="ARBA00023136"/>
    </source>
</evidence>
<reference evidence="14" key="1">
    <citation type="submission" date="2023-06" db="EMBL/GenBank/DDBJ databases">
        <title>Robiginitalea aurantiacus sp. nov. and Algoriphagus sediminis sp. nov., isolated from coastal sediment.</title>
        <authorList>
            <person name="Zhou Z.Y."/>
            <person name="An J."/>
            <person name="Jia Y.W."/>
            <person name="Du Z.J."/>
        </authorList>
    </citation>
    <scope>NUCLEOTIDE SEQUENCE</scope>
    <source>
        <strain evidence="14">C2-7</strain>
    </source>
</reference>
<protein>
    <recommendedName>
        <fullName evidence="3">histidine kinase</fullName>
        <ecNumber evidence="3">2.7.13.3</ecNumber>
    </recommendedName>
</protein>
<sequence length="446" mass="51064">MSDSTNENSMDISSSLKKKYWDISNYIYWSLISFTLGLFVVEFFLAKDIYLDTLLYKAGILLIGFLGYGLFRRKVAIPNLMILVMTTLFLGYCFYMVYETSGYLKTFYFILATLTVGGINYLVVWKSGFSISLVLISILLFLGISALNDWNSFFDLFPQGGYVFFFVLILTSFIPDARQKNYALGLERDAKKDEILRSQATKLRELEVKYAETLEIRKIENQKEKILRHDLKNKVNNITGLTQIIADAEDDAEYQTYLQLLKDVSTDLLKFSDNVFTRGDSQNYELNISPSEVNLQAAISKIQKEFLPKLEEKGQEIIWNGPEDRQSIWADTLIFNNILTNLFNYLILWSKPGAKIEISTVTTKTQLRILITAPSAEISADELNHIFKPLDSFQFTSSFSAPQGMGLQIAKSMTEQMGGYFKYQTEINKGVIFKLEFHQTAQNQPS</sequence>
<dbReference type="Gene3D" id="3.30.565.10">
    <property type="entry name" value="Histidine kinase-like ATPase, C-terminal domain"/>
    <property type="match status" value="1"/>
</dbReference>
<keyword evidence="10" id="KW-0902">Two-component regulatory system</keyword>
<feature type="transmembrane region" description="Helical" evidence="12">
    <location>
        <begin position="26"/>
        <end position="45"/>
    </location>
</feature>
<evidence type="ECO:0000256" key="10">
    <source>
        <dbReference type="ARBA" id="ARBA00023012"/>
    </source>
</evidence>
<dbReference type="InterPro" id="IPR003594">
    <property type="entry name" value="HATPase_dom"/>
</dbReference>
<evidence type="ECO:0000313" key="14">
    <source>
        <dbReference type="EMBL" id="MDN3205157.1"/>
    </source>
</evidence>
<keyword evidence="8 14" id="KW-0418">Kinase</keyword>
<dbReference type="InterPro" id="IPR005467">
    <property type="entry name" value="His_kinase_dom"/>
</dbReference>
<feature type="domain" description="Histidine kinase" evidence="13">
    <location>
        <begin position="226"/>
        <end position="441"/>
    </location>
</feature>
<feature type="transmembrane region" description="Helical" evidence="12">
    <location>
        <begin position="154"/>
        <end position="174"/>
    </location>
</feature>
<keyword evidence="12" id="KW-0812">Transmembrane</keyword>
<evidence type="ECO:0000259" key="13">
    <source>
        <dbReference type="PROSITE" id="PS50109"/>
    </source>
</evidence>
<name>A0ABT7YF57_9BACT</name>
<evidence type="ECO:0000256" key="9">
    <source>
        <dbReference type="ARBA" id="ARBA00022840"/>
    </source>
</evidence>
<evidence type="ECO:0000256" key="8">
    <source>
        <dbReference type="ARBA" id="ARBA00022777"/>
    </source>
</evidence>
<keyword evidence="6" id="KW-0808">Transferase</keyword>
<dbReference type="PROSITE" id="PS50109">
    <property type="entry name" value="HIS_KIN"/>
    <property type="match status" value="1"/>
</dbReference>
<dbReference type="Pfam" id="PF02518">
    <property type="entry name" value="HATPase_c"/>
    <property type="match status" value="1"/>
</dbReference>
<evidence type="ECO:0000256" key="5">
    <source>
        <dbReference type="ARBA" id="ARBA00022553"/>
    </source>
</evidence>
<evidence type="ECO:0000313" key="15">
    <source>
        <dbReference type="Proteomes" id="UP001171916"/>
    </source>
</evidence>
<keyword evidence="4" id="KW-1003">Cell membrane</keyword>
<keyword evidence="7" id="KW-0547">Nucleotide-binding</keyword>
<feature type="transmembrane region" description="Helical" evidence="12">
    <location>
        <begin position="77"/>
        <end position="95"/>
    </location>
</feature>
<accession>A0ABT7YF57</accession>
<keyword evidence="12" id="KW-1133">Transmembrane helix</keyword>
<evidence type="ECO:0000256" key="1">
    <source>
        <dbReference type="ARBA" id="ARBA00000085"/>
    </source>
</evidence>
<dbReference type="SUPFAM" id="SSF55874">
    <property type="entry name" value="ATPase domain of HSP90 chaperone/DNA topoisomerase II/histidine kinase"/>
    <property type="match status" value="1"/>
</dbReference>
<dbReference type="PANTHER" id="PTHR45528:SF1">
    <property type="entry name" value="SENSOR HISTIDINE KINASE CPXA"/>
    <property type="match status" value="1"/>
</dbReference>
<comment type="caution">
    <text evidence="14">The sequence shown here is derived from an EMBL/GenBank/DDBJ whole genome shotgun (WGS) entry which is preliminary data.</text>
</comment>
<feature type="transmembrane region" description="Helical" evidence="12">
    <location>
        <begin position="54"/>
        <end position="71"/>
    </location>
</feature>
<keyword evidence="11 12" id="KW-0472">Membrane</keyword>
<organism evidence="14 15">
    <name type="scientific">Algoriphagus sediminis</name>
    <dbReference type="NCBI Taxonomy" id="3057113"/>
    <lineage>
        <taxon>Bacteria</taxon>
        <taxon>Pseudomonadati</taxon>
        <taxon>Bacteroidota</taxon>
        <taxon>Cytophagia</taxon>
        <taxon>Cytophagales</taxon>
        <taxon>Cyclobacteriaceae</taxon>
        <taxon>Algoriphagus</taxon>
    </lineage>
</organism>
<dbReference type="EMBL" id="JAUEPH010000005">
    <property type="protein sequence ID" value="MDN3205157.1"/>
    <property type="molecule type" value="Genomic_DNA"/>
</dbReference>
<dbReference type="RefSeq" id="WP_290001159.1">
    <property type="nucleotide sequence ID" value="NZ_JAUEPH010000005.1"/>
</dbReference>
<dbReference type="GO" id="GO:0016301">
    <property type="term" value="F:kinase activity"/>
    <property type="evidence" value="ECO:0007669"/>
    <property type="project" value="UniProtKB-KW"/>
</dbReference>
<evidence type="ECO:0000256" key="2">
    <source>
        <dbReference type="ARBA" id="ARBA00004651"/>
    </source>
</evidence>
<keyword evidence="9" id="KW-0067">ATP-binding</keyword>
<evidence type="ECO:0000256" key="4">
    <source>
        <dbReference type="ARBA" id="ARBA00022475"/>
    </source>
</evidence>
<dbReference type="InterPro" id="IPR036890">
    <property type="entry name" value="HATPase_C_sf"/>
</dbReference>
<comment type="catalytic activity">
    <reaction evidence="1">
        <text>ATP + protein L-histidine = ADP + protein N-phospho-L-histidine.</text>
        <dbReference type="EC" id="2.7.13.3"/>
    </reaction>
</comment>
<dbReference type="Proteomes" id="UP001171916">
    <property type="component" value="Unassembled WGS sequence"/>
</dbReference>
<keyword evidence="5" id="KW-0597">Phosphoprotein</keyword>
<dbReference type="EC" id="2.7.13.3" evidence="3"/>
<proteinExistence type="predicted"/>
<gene>
    <name evidence="14" type="ORF">QVH07_13420</name>
</gene>
<comment type="subcellular location">
    <subcellularLocation>
        <location evidence="2">Cell membrane</location>
        <topology evidence="2">Multi-pass membrane protein</topology>
    </subcellularLocation>
</comment>